<keyword evidence="10 20" id="KW-0269">Exonuclease</keyword>
<comment type="cofactor">
    <cofactor evidence="19">
        <name>Mg(2+)</name>
        <dbReference type="ChEBI" id="CHEBI:18420"/>
    </cofactor>
    <cofactor evidence="19">
        <name>Mn(2+)</name>
        <dbReference type="ChEBI" id="CHEBI:29035"/>
    </cofactor>
    <text evidence="19">Binds 2 divalent metal cations. Magnesium or manganese.</text>
</comment>
<keyword evidence="11 19" id="KW-0460">Magnesium</keyword>
<keyword evidence="12 20" id="KW-0239">DNA-directed DNA polymerase</keyword>
<keyword evidence="8 19" id="KW-0479">Metal-binding</keyword>
<evidence type="ECO:0000256" key="16">
    <source>
        <dbReference type="ARBA" id="ARBA00049244"/>
    </source>
</evidence>
<dbReference type="EMBL" id="AP029170">
    <property type="protein sequence ID" value="BFD45423.1"/>
    <property type="molecule type" value="Genomic_DNA"/>
</dbReference>
<gene>
    <name evidence="20 22" type="primary">dnaQ</name>
    <name evidence="22" type="ORF">DMENIID0002_00690</name>
</gene>
<feature type="binding site" evidence="19">
    <location>
        <position position="10"/>
    </location>
    <ligand>
        <name>a divalent metal cation</name>
        <dbReference type="ChEBI" id="CHEBI:60240"/>
        <label>1</label>
        <note>catalytic</note>
    </ligand>
</feature>
<dbReference type="PANTHER" id="PTHR30231:SF41">
    <property type="entry name" value="DNA POLYMERASE III SUBUNIT EPSILON"/>
    <property type="match status" value="1"/>
</dbReference>
<dbReference type="GO" id="GO:0046872">
    <property type="term" value="F:metal ion binding"/>
    <property type="evidence" value="ECO:0007669"/>
    <property type="project" value="UniProtKB-KW"/>
</dbReference>
<feature type="binding site" evidence="18">
    <location>
        <position position="12"/>
    </location>
    <ligand>
        <name>substrate</name>
    </ligand>
</feature>
<accession>A0AAT9G6G5</accession>
<dbReference type="CDD" id="cd06131">
    <property type="entry name" value="DNA_pol_III_epsilon_Ecoli_like"/>
    <property type="match status" value="1"/>
</dbReference>
<feature type="binding site" evidence="18">
    <location>
        <position position="60"/>
    </location>
    <ligand>
        <name>substrate</name>
    </ligand>
</feature>
<feature type="binding site" evidence="19">
    <location>
        <position position="161"/>
    </location>
    <ligand>
        <name>a divalent metal cation</name>
        <dbReference type="ChEBI" id="CHEBI:60240"/>
        <label>1</label>
        <note>catalytic</note>
    </ligand>
</feature>
<dbReference type="PANTHER" id="PTHR30231">
    <property type="entry name" value="DNA POLYMERASE III SUBUNIT EPSILON"/>
    <property type="match status" value="1"/>
</dbReference>
<dbReference type="InterPro" id="IPR006309">
    <property type="entry name" value="DnaQ_proteo"/>
</dbReference>
<evidence type="ECO:0000256" key="15">
    <source>
        <dbReference type="ARBA" id="ARBA00026073"/>
    </source>
</evidence>
<evidence type="ECO:0000259" key="21">
    <source>
        <dbReference type="SMART" id="SM00479"/>
    </source>
</evidence>
<organism evidence="22">
    <name type="scientific">Candidatus Tisiphia endosymbiont of Sergentomyia squamirostris</name>
    <dbReference type="NCBI Taxonomy" id="3113639"/>
    <lineage>
        <taxon>Bacteria</taxon>
        <taxon>Pseudomonadati</taxon>
        <taxon>Pseudomonadota</taxon>
        <taxon>Alphaproteobacteria</taxon>
        <taxon>Rickettsiales</taxon>
        <taxon>Rickettsiaceae</taxon>
        <taxon>Rickettsieae</taxon>
        <taxon>Candidatus Tisiphia</taxon>
    </lineage>
</organism>
<evidence type="ECO:0000256" key="2">
    <source>
        <dbReference type="ARBA" id="ARBA00012417"/>
    </source>
</evidence>
<comment type="function">
    <text evidence="14 20">DNA polymerase III is a complex, multichain enzyme responsible for most of the replicative synthesis in bacteria. The epsilon subunit contain the editing function and is a proofreading 3'-5' exonuclease.</text>
</comment>
<reference evidence="22" key="1">
    <citation type="submission" date="2024-01" db="EMBL/GenBank/DDBJ databases">
        <title>Sequencing the genomes of a sandfly, Sergentomyia squamirostris, and its two endosymbionts.</title>
        <authorList>
            <person name="Itokawa K."/>
            <person name="Sanjoba C."/>
        </authorList>
    </citation>
    <scope>NUCLEOTIDE SEQUENCE</scope>
    <source>
        <strain evidence="22">RiSSQ</strain>
    </source>
</reference>
<feature type="active site" description="Proton acceptor" evidence="17">
    <location>
        <position position="156"/>
    </location>
</feature>
<dbReference type="InterPro" id="IPR012337">
    <property type="entry name" value="RNaseH-like_sf"/>
</dbReference>
<dbReference type="GO" id="GO:0005829">
    <property type="term" value="C:cytosol"/>
    <property type="evidence" value="ECO:0007669"/>
    <property type="project" value="TreeGrafter"/>
</dbReference>
<dbReference type="GO" id="GO:0045004">
    <property type="term" value="P:DNA replication proofreading"/>
    <property type="evidence" value="ECO:0007669"/>
    <property type="project" value="TreeGrafter"/>
</dbReference>
<keyword evidence="7 20" id="KW-0540">Nuclease</keyword>
<dbReference type="AlphaFoldDB" id="A0AAT9G6G5"/>
<evidence type="ECO:0000256" key="1">
    <source>
        <dbReference type="ARBA" id="ARBA00001936"/>
    </source>
</evidence>
<proteinExistence type="predicted"/>
<evidence type="ECO:0000256" key="11">
    <source>
        <dbReference type="ARBA" id="ARBA00022842"/>
    </source>
</evidence>
<evidence type="ECO:0000256" key="18">
    <source>
        <dbReference type="PIRSR" id="PIRSR606309-2"/>
    </source>
</evidence>
<evidence type="ECO:0000313" key="22">
    <source>
        <dbReference type="EMBL" id="BFD45423.1"/>
    </source>
</evidence>
<evidence type="ECO:0000256" key="19">
    <source>
        <dbReference type="PIRSR" id="PIRSR606309-3"/>
    </source>
</evidence>
<dbReference type="GO" id="GO:0003887">
    <property type="term" value="F:DNA-directed DNA polymerase activity"/>
    <property type="evidence" value="ECO:0007669"/>
    <property type="project" value="UniProtKB-KW"/>
</dbReference>
<dbReference type="Pfam" id="PF00929">
    <property type="entry name" value="RNase_T"/>
    <property type="match status" value="1"/>
</dbReference>
<dbReference type="NCBIfam" id="TIGR01406">
    <property type="entry name" value="dnaQ_proteo"/>
    <property type="match status" value="1"/>
</dbReference>
<evidence type="ECO:0000256" key="17">
    <source>
        <dbReference type="PIRSR" id="PIRSR606309-1"/>
    </source>
</evidence>
<dbReference type="NCBIfam" id="NF004316">
    <property type="entry name" value="PRK05711.1"/>
    <property type="match status" value="1"/>
</dbReference>
<evidence type="ECO:0000256" key="3">
    <source>
        <dbReference type="ARBA" id="ARBA00020352"/>
    </source>
</evidence>
<dbReference type="NCBIfam" id="TIGR00573">
    <property type="entry name" value="dnaq"/>
    <property type="match status" value="1"/>
</dbReference>
<dbReference type="EC" id="2.7.7.7" evidence="2 20"/>
<dbReference type="InterPro" id="IPR006054">
    <property type="entry name" value="DnaQ"/>
</dbReference>
<dbReference type="InterPro" id="IPR013520">
    <property type="entry name" value="Ribonucl_H"/>
</dbReference>
<dbReference type="GO" id="GO:0003677">
    <property type="term" value="F:DNA binding"/>
    <property type="evidence" value="ECO:0007669"/>
    <property type="project" value="InterPro"/>
</dbReference>
<dbReference type="InterPro" id="IPR036397">
    <property type="entry name" value="RNaseH_sf"/>
</dbReference>
<feature type="binding site" evidence="18">
    <location>
        <position position="55"/>
    </location>
    <ligand>
        <name>substrate</name>
    </ligand>
</feature>
<comment type="catalytic activity">
    <reaction evidence="16 20">
        <text>DNA(n) + a 2'-deoxyribonucleoside 5'-triphosphate = DNA(n+1) + diphosphate</text>
        <dbReference type="Rhea" id="RHEA:22508"/>
        <dbReference type="Rhea" id="RHEA-COMP:17339"/>
        <dbReference type="Rhea" id="RHEA-COMP:17340"/>
        <dbReference type="ChEBI" id="CHEBI:33019"/>
        <dbReference type="ChEBI" id="CHEBI:61560"/>
        <dbReference type="ChEBI" id="CHEBI:173112"/>
        <dbReference type="EC" id="2.7.7.7"/>
    </reaction>
</comment>
<keyword evidence="6 20" id="KW-0235">DNA replication</keyword>
<name>A0AAT9G6G5_9RICK</name>
<evidence type="ECO:0000256" key="5">
    <source>
        <dbReference type="ARBA" id="ARBA00022695"/>
    </source>
</evidence>
<feature type="binding site" evidence="18">
    <location>
        <position position="10"/>
    </location>
    <ligand>
        <name>substrate</name>
    </ligand>
</feature>
<feature type="binding site" evidence="19">
    <location>
        <position position="12"/>
    </location>
    <ligand>
        <name>a divalent metal cation</name>
        <dbReference type="ChEBI" id="CHEBI:60240"/>
        <label>1</label>
        <note>catalytic</note>
    </ligand>
</feature>
<evidence type="ECO:0000256" key="12">
    <source>
        <dbReference type="ARBA" id="ARBA00022932"/>
    </source>
</evidence>
<evidence type="ECO:0000256" key="9">
    <source>
        <dbReference type="ARBA" id="ARBA00022801"/>
    </source>
</evidence>
<dbReference type="FunFam" id="3.30.420.10:FF:000012">
    <property type="entry name" value="DNA polymerase III subunit epsilon"/>
    <property type="match status" value="1"/>
</dbReference>
<evidence type="ECO:0000256" key="4">
    <source>
        <dbReference type="ARBA" id="ARBA00022679"/>
    </source>
</evidence>
<evidence type="ECO:0000256" key="8">
    <source>
        <dbReference type="ARBA" id="ARBA00022723"/>
    </source>
</evidence>
<keyword evidence="9 20" id="KW-0378">Hydrolase</keyword>
<evidence type="ECO:0000256" key="14">
    <source>
        <dbReference type="ARBA" id="ARBA00025483"/>
    </source>
</evidence>
<comment type="cofactor">
    <cofactor evidence="1 20">
        <name>Mn(2+)</name>
        <dbReference type="ChEBI" id="CHEBI:29035"/>
    </cofactor>
</comment>
<feature type="domain" description="Exonuclease" evidence="21">
    <location>
        <begin position="5"/>
        <end position="178"/>
    </location>
</feature>
<evidence type="ECO:0000256" key="6">
    <source>
        <dbReference type="ARBA" id="ARBA00022705"/>
    </source>
</evidence>
<sequence>MQQLREVILDTETTGLDPQNGHRIVEIGAIEMVNKVLTGKHFHFYINPKRDMPTEAYRIHGISGEFLKDKPPFEEIVDEFLGFISNSRLIIHNAAFDIKFINYELSLLKRPSTEYLELSNIIDTLALARKMFPGMKANLDALCKRYKIDNSSRKLHGALKDAALLAEVYVELTGGRQISFNINSQKAQNIDELVVQTTMANKKNTIVIKPTKEELQKHKEFLSKILSPIWL</sequence>
<protein>
    <recommendedName>
        <fullName evidence="3 20">DNA polymerase III subunit epsilon</fullName>
        <ecNumber evidence="2 20">2.7.7.7</ecNumber>
    </recommendedName>
</protein>
<evidence type="ECO:0000256" key="7">
    <source>
        <dbReference type="ARBA" id="ARBA00022722"/>
    </source>
</evidence>
<comment type="subunit">
    <text evidence="15 20">DNA polymerase III contains a core (composed of alpha, epsilon and theta chains) that associates with a tau subunit. This core dimerizes to form the POLIII' complex. PolIII' associates with the gamma complex (composed of gamma, delta, delta', psi and chi chains) and with the beta chain to form the complete DNA polymerase III complex.</text>
</comment>
<evidence type="ECO:0000256" key="10">
    <source>
        <dbReference type="ARBA" id="ARBA00022839"/>
    </source>
</evidence>
<dbReference type="SUPFAM" id="SSF53098">
    <property type="entry name" value="Ribonuclease H-like"/>
    <property type="match status" value="1"/>
</dbReference>
<keyword evidence="4 20" id="KW-0808">Transferase</keyword>
<dbReference type="SMART" id="SM00479">
    <property type="entry name" value="EXOIII"/>
    <property type="match status" value="1"/>
</dbReference>
<evidence type="ECO:0000256" key="13">
    <source>
        <dbReference type="ARBA" id="ARBA00023211"/>
    </source>
</evidence>
<evidence type="ECO:0000256" key="20">
    <source>
        <dbReference type="RuleBase" id="RU364087"/>
    </source>
</evidence>
<dbReference type="Gene3D" id="3.30.420.10">
    <property type="entry name" value="Ribonuclease H-like superfamily/Ribonuclease H"/>
    <property type="match status" value="1"/>
</dbReference>
<keyword evidence="5 20" id="KW-0548">Nucleotidyltransferase</keyword>
<dbReference type="GO" id="GO:0008408">
    <property type="term" value="F:3'-5' exonuclease activity"/>
    <property type="evidence" value="ECO:0007669"/>
    <property type="project" value="TreeGrafter"/>
</dbReference>
<feature type="binding site" evidence="18">
    <location>
        <position position="161"/>
    </location>
    <ligand>
        <name>substrate</name>
    </ligand>
</feature>
<keyword evidence="13 19" id="KW-0464">Manganese</keyword>